<accession>A0A521DMR1</accession>
<dbReference type="EMBL" id="FXTJ01000003">
    <property type="protein sequence ID" value="SMO73009.1"/>
    <property type="molecule type" value="Genomic_DNA"/>
</dbReference>
<dbReference type="Proteomes" id="UP000317484">
    <property type="component" value="Unassembled WGS sequence"/>
</dbReference>
<name>A0A521DMR1_9ACTN</name>
<evidence type="ECO:0000313" key="2">
    <source>
        <dbReference type="Proteomes" id="UP000317484"/>
    </source>
</evidence>
<gene>
    <name evidence="1" type="ORF">SAMN06273567_103349</name>
</gene>
<proteinExistence type="predicted"/>
<keyword evidence="2" id="KW-1185">Reference proteome</keyword>
<evidence type="ECO:0000313" key="1">
    <source>
        <dbReference type="EMBL" id="SMO73009.1"/>
    </source>
</evidence>
<sequence length="167" mass="18372">MPWRPASIRWMTTPIGPEAQRPNPALEPLAQVLGTWRTTATHPHVPGTTFHGRTSFARHEGGAFVLMRSEIDEPEIPSAVAVIGSDDAAGTLTMLYSDERDVSRRYTVEVGDGEVSWHRDEAGFAQRMVLTIAGDGSRLDAKGTMSHDGGPWEDDLQLTYERIDVSD</sequence>
<organism evidence="1 2">
    <name type="scientific">Geodermatophilus aquaeductus</name>
    <dbReference type="NCBI Taxonomy" id="1564161"/>
    <lineage>
        <taxon>Bacteria</taxon>
        <taxon>Bacillati</taxon>
        <taxon>Actinomycetota</taxon>
        <taxon>Actinomycetes</taxon>
        <taxon>Geodermatophilales</taxon>
        <taxon>Geodermatophilaceae</taxon>
        <taxon>Geodermatophilus</taxon>
    </lineage>
</organism>
<evidence type="ECO:0008006" key="3">
    <source>
        <dbReference type="Google" id="ProtNLM"/>
    </source>
</evidence>
<reference evidence="1 2" key="1">
    <citation type="submission" date="2017-05" db="EMBL/GenBank/DDBJ databases">
        <authorList>
            <person name="Varghese N."/>
            <person name="Submissions S."/>
        </authorList>
    </citation>
    <scope>NUCLEOTIDE SEQUENCE [LARGE SCALE GENOMIC DNA]</scope>
    <source>
        <strain evidence="1 2">DSM 46834</strain>
    </source>
</reference>
<protein>
    <recommendedName>
        <fullName evidence="3">THAP4-like heme-binding beta-barrel domain-containing protein</fullName>
    </recommendedName>
</protein>
<dbReference type="AlphaFoldDB" id="A0A521DMR1"/>